<sequence>MFDEPTCAILNLAVGGGWPGATEHWTPNPDTLAADWMRRTPLAAGIVAARRHHDAA</sequence>
<keyword evidence="2" id="KW-1185">Reference proteome</keyword>
<dbReference type="AlphaFoldDB" id="H5THK8"/>
<organism evidence="1 2">
    <name type="scientific">Gordonia otitidis (strain DSM 44809 / CCUG 52243 / JCM 12355 / NBRC 100426 / IFM 10032)</name>
    <dbReference type="NCBI Taxonomy" id="1108044"/>
    <lineage>
        <taxon>Bacteria</taxon>
        <taxon>Bacillati</taxon>
        <taxon>Actinomycetota</taxon>
        <taxon>Actinomycetes</taxon>
        <taxon>Mycobacteriales</taxon>
        <taxon>Gordoniaceae</taxon>
        <taxon>Gordonia</taxon>
    </lineage>
</organism>
<dbReference type="STRING" id="1108044.GOOTI_035_00150"/>
<dbReference type="Proteomes" id="UP000005038">
    <property type="component" value="Unassembled WGS sequence"/>
</dbReference>
<evidence type="ECO:0000313" key="1">
    <source>
        <dbReference type="EMBL" id="GAB32966.1"/>
    </source>
</evidence>
<comment type="caution">
    <text evidence="1">The sequence shown here is derived from an EMBL/GenBank/DDBJ whole genome shotgun (WGS) entry which is preliminary data.</text>
</comment>
<accession>H5THK8</accession>
<dbReference type="Gene3D" id="2.60.120.200">
    <property type="match status" value="1"/>
</dbReference>
<protein>
    <submittedName>
        <fullName evidence="1">Uncharacterized protein</fullName>
    </submittedName>
</protein>
<dbReference type="EMBL" id="BAFB01000035">
    <property type="protein sequence ID" value="GAB32966.1"/>
    <property type="molecule type" value="Genomic_DNA"/>
</dbReference>
<name>H5THK8_GORO1</name>
<reference evidence="1" key="1">
    <citation type="submission" date="2012-02" db="EMBL/GenBank/DDBJ databases">
        <title>Whole genome shotgun sequence of Gordonia otitidis NBRC 100426.</title>
        <authorList>
            <person name="Yoshida I."/>
            <person name="Hosoyama A."/>
            <person name="Tsuchikane K."/>
            <person name="Katsumata H."/>
            <person name="Yamazaki S."/>
            <person name="Fujita N."/>
        </authorList>
    </citation>
    <scope>NUCLEOTIDE SEQUENCE [LARGE SCALE GENOMIC DNA]</scope>
    <source>
        <strain evidence="1">NBRC 100426</strain>
    </source>
</reference>
<gene>
    <name evidence="1" type="ORF">GOOTI_035_00150</name>
</gene>
<proteinExistence type="predicted"/>
<evidence type="ECO:0000313" key="2">
    <source>
        <dbReference type="Proteomes" id="UP000005038"/>
    </source>
</evidence>